<feature type="domain" description="CAAX prenyl protease 2/Lysostaphin resistance protein A-like" evidence="2">
    <location>
        <begin position="102"/>
        <end position="201"/>
    </location>
</feature>
<proteinExistence type="predicted"/>
<keyword evidence="1" id="KW-0812">Transmembrane</keyword>
<evidence type="ECO:0000259" key="2">
    <source>
        <dbReference type="Pfam" id="PF02517"/>
    </source>
</evidence>
<dbReference type="GO" id="GO:0080120">
    <property type="term" value="P:CAAX-box protein maturation"/>
    <property type="evidence" value="ECO:0007669"/>
    <property type="project" value="UniProtKB-ARBA"/>
</dbReference>
<name>A0A0M9DKT2_9BACI</name>
<dbReference type="Pfam" id="PF02517">
    <property type="entry name" value="Rce1-like"/>
    <property type="match status" value="1"/>
</dbReference>
<keyword evidence="4" id="KW-1185">Reference proteome</keyword>
<dbReference type="PATRIC" id="fig|33935.3.peg.1373"/>
<dbReference type="Proteomes" id="UP000037977">
    <property type="component" value="Unassembled WGS sequence"/>
</dbReference>
<sequence length="223" mass="26478">MTIRNSNVKFWCLFISPFFIILLGFLTATVFHSFIGGWAWMPLALVYWSLLGFAIWFFNDHKRLGDWFQKSKKAPFWITITVLIGIFPLTILMMNYHLFESAWLIFYWLVFALLNPWFEEYYWRGVLFDHLLTKFPKWFVIFYTTALFVISHPLMWGVFSYASRSYHLYIYLSVAGVVWAITYLKTQSLRAVILSHFIVDIGNLTVLTFLNLYIPLPCNGFYS</sequence>
<reference evidence="3 4" key="1">
    <citation type="submission" date="2015-07" db="EMBL/GenBank/DDBJ databases">
        <title>Genome sequencing project for genomic taxonomy and phylogenomics of Bacillus-like bacteria.</title>
        <authorList>
            <person name="Liu B."/>
            <person name="Wang J."/>
            <person name="Zhu Y."/>
            <person name="Liu G."/>
            <person name="Chen Q."/>
            <person name="Chen Z."/>
            <person name="Che J."/>
            <person name="Ge C."/>
            <person name="Shi H."/>
            <person name="Pan Z."/>
            <person name="Liu X."/>
        </authorList>
    </citation>
    <scope>NUCLEOTIDE SEQUENCE [LARGE SCALE GENOMIC DNA]</scope>
    <source>
        <strain evidence="3 4">DSM 54</strain>
    </source>
</reference>
<organism evidence="3 4">
    <name type="scientific">Lysinibacillus macroides</name>
    <dbReference type="NCBI Taxonomy" id="33935"/>
    <lineage>
        <taxon>Bacteria</taxon>
        <taxon>Bacillati</taxon>
        <taxon>Bacillota</taxon>
        <taxon>Bacilli</taxon>
        <taxon>Bacillales</taxon>
        <taxon>Bacillaceae</taxon>
        <taxon>Lysinibacillus</taxon>
    </lineage>
</organism>
<accession>A0A0M9DKT2</accession>
<feature type="transmembrane region" description="Helical" evidence="1">
    <location>
        <begin position="37"/>
        <end position="58"/>
    </location>
</feature>
<dbReference type="InterPro" id="IPR003675">
    <property type="entry name" value="Rce1/LyrA-like_dom"/>
</dbReference>
<feature type="transmembrane region" description="Helical" evidence="1">
    <location>
        <begin position="12"/>
        <end position="31"/>
    </location>
</feature>
<protein>
    <recommendedName>
        <fullName evidence="2">CAAX prenyl protease 2/Lysostaphin resistance protein A-like domain-containing protein</fullName>
    </recommendedName>
</protein>
<dbReference type="GO" id="GO:0004175">
    <property type="term" value="F:endopeptidase activity"/>
    <property type="evidence" value="ECO:0007669"/>
    <property type="project" value="UniProtKB-ARBA"/>
</dbReference>
<feature type="transmembrane region" description="Helical" evidence="1">
    <location>
        <begin position="168"/>
        <end position="184"/>
    </location>
</feature>
<feature type="transmembrane region" description="Helical" evidence="1">
    <location>
        <begin position="102"/>
        <end position="118"/>
    </location>
</feature>
<feature type="transmembrane region" description="Helical" evidence="1">
    <location>
        <begin position="138"/>
        <end position="162"/>
    </location>
</feature>
<evidence type="ECO:0000313" key="4">
    <source>
        <dbReference type="Proteomes" id="UP000037977"/>
    </source>
</evidence>
<evidence type="ECO:0000313" key="3">
    <source>
        <dbReference type="EMBL" id="KOY83458.1"/>
    </source>
</evidence>
<feature type="transmembrane region" description="Helical" evidence="1">
    <location>
        <begin position="191"/>
        <end position="214"/>
    </location>
</feature>
<keyword evidence="1" id="KW-0472">Membrane</keyword>
<dbReference type="RefSeq" id="WP_053994703.1">
    <property type="nucleotide sequence ID" value="NZ_CP065643.1"/>
</dbReference>
<feature type="transmembrane region" description="Helical" evidence="1">
    <location>
        <begin position="74"/>
        <end position="96"/>
    </location>
</feature>
<dbReference type="OrthoDB" id="449657at2"/>
<dbReference type="AlphaFoldDB" id="A0A0M9DKT2"/>
<comment type="caution">
    <text evidence="3">The sequence shown here is derived from an EMBL/GenBank/DDBJ whole genome shotgun (WGS) entry which is preliminary data.</text>
</comment>
<keyword evidence="1" id="KW-1133">Transmembrane helix</keyword>
<gene>
    <name evidence="3" type="ORF">ADM90_09375</name>
</gene>
<evidence type="ECO:0000256" key="1">
    <source>
        <dbReference type="SAM" id="Phobius"/>
    </source>
</evidence>
<dbReference type="EMBL" id="LGCI01000005">
    <property type="protein sequence ID" value="KOY83458.1"/>
    <property type="molecule type" value="Genomic_DNA"/>
</dbReference>